<keyword evidence="1" id="KW-0805">Transcription regulation</keyword>
<protein>
    <submittedName>
        <fullName evidence="5">GntR family transcriptional regulator</fullName>
    </submittedName>
</protein>
<evidence type="ECO:0000313" key="6">
    <source>
        <dbReference type="Proteomes" id="UP001500752"/>
    </source>
</evidence>
<evidence type="ECO:0000259" key="4">
    <source>
        <dbReference type="PROSITE" id="PS50949"/>
    </source>
</evidence>
<evidence type="ECO:0000313" key="5">
    <source>
        <dbReference type="EMBL" id="GAA3693610.1"/>
    </source>
</evidence>
<dbReference type="PANTHER" id="PTHR38445">
    <property type="entry name" value="HTH-TYPE TRANSCRIPTIONAL REPRESSOR YTRA"/>
    <property type="match status" value="1"/>
</dbReference>
<dbReference type="PANTHER" id="PTHR38445:SF7">
    <property type="entry name" value="GNTR-FAMILY TRANSCRIPTIONAL REGULATOR"/>
    <property type="match status" value="1"/>
</dbReference>
<dbReference type="PROSITE" id="PS50949">
    <property type="entry name" value="HTH_GNTR"/>
    <property type="match status" value="1"/>
</dbReference>
<dbReference type="InterPro" id="IPR036388">
    <property type="entry name" value="WH-like_DNA-bd_sf"/>
</dbReference>
<evidence type="ECO:0000256" key="1">
    <source>
        <dbReference type="ARBA" id="ARBA00023015"/>
    </source>
</evidence>
<keyword evidence="3" id="KW-0804">Transcription</keyword>
<gene>
    <name evidence="5" type="ORF">GCM10023081_33710</name>
</gene>
<name>A0ABP7CN70_9MICC</name>
<dbReference type="RefSeq" id="WP_345152583.1">
    <property type="nucleotide sequence ID" value="NZ_BAABEO010000023.1"/>
</dbReference>
<dbReference type="InterPro" id="IPR000524">
    <property type="entry name" value="Tscrpt_reg_HTH_GntR"/>
</dbReference>
<dbReference type="SMART" id="SM00345">
    <property type="entry name" value="HTH_GNTR"/>
    <property type="match status" value="1"/>
</dbReference>
<dbReference type="SUPFAM" id="SSF46785">
    <property type="entry name" value="Winged helix' DNA-binding domain"/>
    <property type="match status" value="1"/>
</dbReference>
<proteinExistence type="predicted"/>
<evidence type="ECO:0000256" key="3">
    <source>
        <dbReference type="ARBA" id="ARBA00023163"/>
    </source>
</evidence>
<reference evidence="6" key="1">
    <citation type="journal article" date="2019" name="Int. J. Syst. Evol. Microbiol.">
        <title>The Global Catalogue of Microorganisms (GCM) 10K type strain sequencing project: providing services to taxonomists for standard genome sequencing and annotation.</title>
        <authorList>
            <consortium name="The Broad Institute Genomics Platform"/>
            <consortium name="The Broad Institute Genome Sequencing Center for Infectious Disease"/>
            <person name="Wu L."/>
            <person name="Ma J."/>
        </authorList>
    </citation>
    <scope>NUCLEOTIDE SEQUENCE [LARGE SCALE GENOMIC DNA]</scope>
    <source>
        <strain evidence="6">JCM 30742</strain>
    </source>
</reference>
<keyword evidence="2" id="KW-0238">DNA-binding</keyword>
<sequence>MITVDPQSALPPGEQIRAQIEALVRSGELAADARLPSVRQLASDLRVAAGTVARAYKELEQAGLVRTGRAAGTRVNPGQALAASALPEADAFVAAARRAGLSLQEAQWTLASRWKG</sequence>
<dbReference type="Gene3D" id="1.10.10.10">
    <property type="entry name" value="Winged helix-like DNA-binding domain superfamily/Winged helix DNA-binding domain"/>
    <property type="match status" value="1"/>
</dbReference>
<feature type="domain" description="HTH gntR-type" evidence="4">
    <location>
        <begin position="10"/>
        <end position="78"/>
    </location>
</feature>
<organism evidence="5 6">
    <name type="scientific">Arthrobacter ginkgonis</name>
    <dbReference type="NCBI Taxonomy" id="1630594"/>
    <lineage>
        <taxon>Bacteria</taxon>
        <taxon>Bacillati</taxon>
        <taxon>Actinomycetota</taxon>
        <taxon>Actinomycetes</taxon>
        <taxon>Micrococcales</taxon>
        <taxon>Micrococcaceae</taxon>
        <taxon>Arthrobacter</taxon>
    </lineage>
</organism>
<dbReference type="InterPro" id="IPR036390">
    <property type="entry name" value="WH_DNA-bd_sf"/>
</dbReference>
<comment type="caution">
    <text evidence="5">The sequence shown here is derived from an EMBL/GenBank/DDBJ whole genome shotgun (WGS) entry which is preliminary data.</text>
</comment>
<dbReference type="EMBL" id="BAABEO010000023">
    <property type="protein sequence ID" value="GAA3693610.1"/>
    <property type="molecule type" value="Genomic_DNA"/>
</dbReference>
<keyword evidence="6" id="KW-1185">Reference proteome</keyword>
<dbReference type="Proteomes" id="UP001500752">
    <property type="component" value="Unassembled WGS sequence"/>
</dbReference>
<dbReference type="Pfam" id="PF00392">
    <property type="entry name" value="GntR"/>
    <property type="match status" value="1"/>
</dbReference>
<evidence type="ECO:0000256" key="2">
    <source>
        <dbReference type="ARBA" id="ARBA00023125"/>
    </source>
</evidence>
<accession>A0ABP7CN70</accession>
<dbReference type="CDD" id="cd07377">
    <property type="entry name" value="WHTH_GntR"/>
    <property type="match status" value="1"/>
</dbReference>